<dbReference type="PANTHER" id="PTHR30629">
    <property type="entry name" value="PROPHAGE INTEGRASE"/>
    <property type="match status" value="1"/>
</dbReference>
<dbReference type="PROSITE" id="PS51898">
    <property type="entry name" value="TYR_RECOMBINASE"/>
    <property type="match status" value="1"/>
</dbReference>
<keyword evidence="4" id="KW-0233">DNA recombination</keyword>
<dbReference type="Gene3D" id="3.30.160.390">
    <property type="entry name" value="Integrase, DNA-binding domain"/>
    <property type="match status" value="1"/>
</dbReference>
<accession>A0ABX2KRK8</accession>
<proteinExistence type="inferred from homology"/>
<sequence length="428" mass="47404">MPKVKLTTKVVENATTPAPGVQIDLFDASLPAFGLRVGGRRKTWFVIYRFGGKQKRFTLGHFPALPLSAARDAAGKALEKVELGEDPAAEKDAAKARAHAALEQKAATGFLPESFGSLASIYIRQECPGLRRGSELERIIDREIQPAWKDRPAADLRRRDLTALLDPFITAGQIQKAHKVREIVVRIVNWAVDRGDLEANLLVSPSRGRKRSGILRREKRERVLTAEELAAVWVGCEELTGPFPAIVKTLILTGQRREEVGAMRWAELDLENGLWTIPSDRYKTGIVQVVPLTEPVKEIITGLHRLSDDFVFATKKDSHFSGYSKCKARLDAKVAAQRAKAGLPNIDSWTLHDLRRTLRTGLSELRVNSDIAERVVGHVIGGVQGVYDRHAYFDEKRDALERWAAKVAGIVNPPPANVVQLHPDRAAG</sequence>
<dbReference type="Gene3D" id="1.10.443.10">
    <property type="entry name" value="Intergrase catalytic core"/>
    <property type="match status" value="1"/>
</dbReference>
<dbReference type="InterPro" id="IPR011010">
    <property type="entry name" value="DNA_brk_join_enz"/>
</dbReference>
<dbReference type="CDD" id="cd00801">
    <property type="entry name" value="INT_P4_C"/>
    <property type="match status" value="1"/>
</dbReference>
<name>A0ABX2KRK8_9PROT</name>
<dbReference type="InterPro" id="IPR053876">
    <property type="entry name" value="Phage_int_M"/>
</dbReference>
<evidence type="ECO:0000256" key="4">
    <source>
        <dbReference type="ARBA" id="ARBA00023172"/>
    </source>
</evidence>
<dbReference type="InterPro" id="IPR038488">
    <property type="entry name" value="Integrase_DNA-bd_sf"/>
</dbReference>
<gene>
    <name evidence="6" type="ORF">GBZ26_03325</name>
</gene>
<dbReference type="Pfam" id="PF22022">
    <property type="entry name" value="Phage_int_M"/>
    <property type="match status" value="1"/>
</dbReference>
<dbReference type="InterPro" id="IPR013762">
    <property type="entry name" value="Integrase-like_cat_sf"/>
</dbReference>
<dbReference type="PANTHER" id="PTHR30629:SF2">
    <property type="entry name" value="PROPHAGE INTEGRASE INTS-RELATED"/>
    <property type="match status" value="1"/>
</dbReference>
<keyword evidence="7" id="KW-1185">Reference proteome</keyword>
<keyword evidence="3" id="KW-0238">DNA-binding</keyword>
<dbReference type="RefSeq" id="WP_174437585.1">
    <property type="nucleotide sequence ID" value="NZ_BAABCC010000032.1"/>
</dbReference>
<dbReference type="InterPro" id="IPR050808">
    <property type="entry name" value="Phage_Integrase"/>
</dbReference>
<reference evidence="6 7" key="1">
    <citation type="submission" date="2019-10" db="EMBL/GenBank/DDBJ databases">
        <title>Genome sequence of Azospirillum formosense CC-Nfb-7.</title>
        <authorList>
            <person name="Ambrosini A."/>
            <person name="Sant'Anna F.H."/>
            <person name="Cassan F.D."/>
            <person name="Souza E.M."/>
            <person name="Passaglia L.M.P."/>
        </authorList>
    </citation>
    <scope>NUCLEOTIDE SEQUENCE [LARGE SCALE GENOMIC DNA]</scope>
    <source>
        <strain evidence="6 7">CC-NFb-7</strain>
    </source>
</reference>
<evidence type="ECO:0000259" key="5">
    <source>
        <dbReference type="PROSITE" id="PS51898"/>
    </source>
</evidence>
<protein>
    <submittedName>
        <fullName evidence="6">DUF4102 domain-containing protein</fullName>
    </submittedName>
</protein>
<evidence type="ECO:0000256" key="3">
    <source>
        <dbReference type="ARBA" id="ARBA00023125"/>
    </source>
</evidence>
<evidence type="ECO:0000313" key="6">
    <source>
        <dbReference type="EMBL" id="NUB18258.1"/>
    </source>
</evidence>
<evidence type="ECO:0000256" key="1">
    <source>
        <dbReference type="ARBA" id="ARBA00008857"/>
    </source>
</evidence>
<keyword evidence="2" id="KW-0229">DNA integration</keyword>
<organism evidence="6 7">
    <name type="scientific">Azospirillum formosense</name>
    <dbReference type="NCBI Taxonomy" id="861533"/>
    <lineage>
        <taxon>Bacteria</taxon>
        <taxon>Pseudomonadati</taxon>
        <taxon>Pseudomonadota</taxon>
        <taxon>Alphaproteobacteria</taxon>
        <taxon>Rhodospirillales</taxon>
        <taxon>Azospirillaceae</taxon>
        <taxon>Azospirillum</taxon>
    </lineage>
</organism>
<dbReference type="Pfam" id="PF00589">
    <property type="entry name" value="Phage_integrase"/>
    <property type="match status" value="1"/>
</dbReference>
<dbReference type="InterPro" id="IPR010998">
    <property type="entry name" value="Integrase_recombinase_N"/>
</dbReference>
<feature type="domain" description="Tyr recombinase" evidence="5">
    <location>
        <begin position="219"/>
        <end position="401"/>
    </location>
</feature>
<dbReference type="InterPro" id="IPR002104">
    <property type="entry name" value="Integrase_catalytic"/>
</dbReference>
<dbReference type="SUPFAM" id="SSF56349">
    <property type="entry name" value="DNA breaking-rejoining enzymes"/>
    <property type="match status" value="1"/>
</dbReference>
<evidence type="ECO:0000256" key="2">
    <source>
        <dbReference type="ARBA" id="ARBA00022908"/>
    </source>
</evidence>
<dbReference type="Pfam" id="PF13356">
    <property type="entry name" value="Arm-DNA-bind_3"/>
    <property type="match status" value="1"/>
</dbReference>
<dbReference type="InterPro" id="IPR025166">
    <property type="entry name" value="Integrase_DNA_bind_dom"/>
</dbReference>
<comment type="similarity">
    <text evidence="1">Belongs to the 'phage' integrase family.</text>
</comment>
<dbReference type="Gene3D" id="1.10.150.130">
    <property type="match status" value="1"/>
</dbReference>
<evidence type="ECO:0000313" key="7">
    <source>
        <dbReference type="Proteomes" id="UP000639419"/>
    </source>
</evidence>
<comment type="caution">
    <text evidence="6">The sequence shown here is derived from an EMBL/GenBank/DDBJ whole genome shotgun (WGS) entry which is preliminary data.</text>
</comment>
<dbReference type="Proteomes" id="UP000639419">
    <property type="component" value="Unassembled WGS sequence"/>
</dbReference>
<dbReference type="EMBL" id="WHOR01000013">
    <property type="protein sequence ID" value="NUB18258.1"/>
    <property type="molecule type" value="Genomic_DNA"/>
</dbReference>